<dbReference type="Proteomes" id="UP001164929">
    <property type="component" value="Chromosome 9"/>
</dbReference>
<proteinExistence type="predicted"/>
<reference evidence="1" key="1">
    <citation type="journal article" date="2023" name="Mol. Ecol. Resour.">
        <title>Chromosome-level genome assembly of a triploid poplar Populus alba 'Berolinensis'.</title>
        <authorList>
            <person name="Chen S."/>
            <person name="Yu Y."/>
            <person name="Wang X."/>
            <person name="Wang S."/>
            <person name="Zhang T."/>
            <person name="Zhou Y."/>
            <person name="He R."/>
            <person name="Meng N."/>
            <person name="Wang Y."/>
            <person name="Liu W."/>
            <person name="Liu Z."/>
            <person name="Liu J."/>
            <person name="Guo Q."/>
            <person name="Huang H."/>
            <person name="Sederoff R.R."/>
            <person name="Wang G."/>
            <person name="Qu G."/>
            <person name="Chen S."/>
        </authorList>
    </citation>
    <scope>NUCLEOTIDE SEQUENCE</scope>
    <source>
        <strain evidence="1">SC-2020</strain>
    </source>
</reference>
<evidence type="ECO:0000313" key="2">
    <source>
        <dbReference type="Proteomes" id="UP001164929"/>
    </source>
</evidence>
<comment type="caution">
    <text evidence="1">The sequence shown here is derived from an EMBL/GenBank/DDBJ whole genome shotgun (WGS) entry which is preliminary data.</text>
</comment>
<gene>
    <name evidence="1" type="ORF">NC653_023634</name>
</gene>
<accession>A0AAD6MHT5</accession>
<protein>
    <submittedName>
        <fullName evidence="1">Uncharacterized protein</fullName>
    </submittedName>
</protein>
<evidence type="ECO:0000313" key="1">
    <source>
        <dbReference type="EMBL" id="KAJ6985743.1"/>
    </source>
</evidence>
<organism evidence="1 2">
    <name type="scientific">Populus alba x Populus x berolinensis</name>
    <dbReference type="NCBI Taxonomy" id="444605"/>
    <lineage>
        <taxon>Eukaryota</taxon>
        <taxon>Viridiplantae</taxon>
        <taxon>Streptophyta</taxon>
        <taxon>Embryophyta</taxon>
        <taxon>Tracheophyta</taxon>
        <taxon>Spermatophyta</taxon>
        <taxon>Magnoliopsida</taxon>
        <taxon>eudicotyledons</taxon>
        <taxon>Gunneridae</taxon>
        <taxon>Pentapetalae</taxon>
        <taxon>rosids</taxon>
        <taxon>fabids</taxon>
        <taxon>Malpighiales</taxon>
        <taxon>Salicaceae</taxon>
        <taxon>Saliceae</taxon>
        <taxon>Populus</taxon>
    </lineage>
</organism>
<name>A0AAD6MHT5_9ROSI</name>
<sequence>MTQCPLEGRVEQNLLEIHTTITSCSSMELILLQKAIDQRRHVAFGSMVDPSSS</sequence>
<dbReference type="EMBL" id="JAQIZT010000009">
    <property type="protein sequence ID" value="KAJ6985743.1"/>
    <property type="molecule type" value="Genomic_DNA"/>
</dbReference>
<keyword evidence="2" id="KW-1185">Reference proteome</keyword>
<dbReference type="AlphaFoldDB" id="A0AAD6MHT5"/>